<dbReference type="InterPro" id="IPR042099">
    <property type="entry name" value="ANL_N_sf"/>
</dbReference>
<comment type="caution">
    <text evidence="1">The sequence shown here is derived from an EMBL/GenBank/DDBJ whole genome shotgun (WGS) entry which is preliminary data.</text>
</comment>
<evidence type="ECO:0000313" key="2">
    <source>
        <dbReference type="Proteomes" id="UP000640426"/>
    </source>
</evidence>
<dbReference type="Gene3D" id="3.40.50.12780">
    <property type="entry name" value="N-terminal domain of ligase-like"/>
    <property type="match status" value="1"/>
</dbReference>
<gene>
    <name evidence="1" type="ORF">JAO74_18210</name>
</gene>
<dbReference type="RefSeq" id="WP_199041699.1">
    <property type="nucleotide sequence ID" value="NZ_JAELXS010000021.1"/>
</dbReference>
<accession>A0ABS0XVE8</accession>
<evidence type="ECO:0008006" key="3">
    <source>
        <dbReference type="Google" id="ProtNLM"/>
    </source>
</evidence>
<protein>
    <recommendedName>
        <fullName evidence="3">CoF synthetase</fullName>
    </recommendedName>
</protein>
<name>A0ABS0XVE8_9SPHN</name>
<dbReference type="SUPFAM" id="SSF56801">
    <property type="entry name" value="Acetyl-CoA synthetase-like"/>
    <property type="match status" value="1"/>
</dbReference>
<dbReference type="EMBL" id="JAELXS010000021">
    <property type="protein sequence ID" value="MBJ6123710.1"/>
    <property type="molecule type" value="Genomic_DNA"/>
</dbReference>
<dbReference type="PANTHER" id="PTHR43845:SF1">
    <property type="entry name" value="BLR5969 PROTEIN"/>
    <property type="match status" value="1"/>
</dbReference>
<proteinExistence type="predicted"/>
<keyword evidence="2" id="KW-1185">Reference proteome</keyword>
<organism evidence="1 2">
    <name type="scientific">Sphingomonas mollis</name>
    <dbReference type="NCBI Taxonomy" id="2795726"/>
    <lineage>
        <taxon>Bacteria</taxon>
        <taxon>Pseudomonadati</taxon>
        <taxon>Pseudomonadota</taxon>
        <taxon>Alphaproteobacteria</taxon>
        <taxon>Sphingomonadales</taxon>
        <taxon>Sphingomonadaceae</taxon>
        <taxon>Sphingomonas</taxon>
    </lineage>
</organism>
<sequence length="518" mass="58128">MRALRRILYYPAFAAVVAVDLLERALAASGDLYRLLLIPGFEGLRWRLGVWRAWRSFYQAYASVPAYRDYIDRRGNLPDISFADGMTPQLGTIPEMDKASYVQAYPIGERVKNGRLPRRGVMVDESSGSSGTPTSWVRGAVERRIVSRMMQLSYRDSVDRHRPVFILNAFALGAWATGMNVSISLTGSSILKSTGPNLDKIVATMREFGPGYRYVVMGYPPFLKTLADDPRIDWDAFTVDAGYGGEGISESLRSYLGRRFQRVVGSYGASDLEVNMALETDLAIRLRRALTEDEALRSALIRTDYGVTPMIFQYNPLAYYIETNAAGELVVTMSRPYHIAPKIRYNIHDRGHVMRLPELRRRLRDAGREDLLDGLARVTDLPLLFLYGRSDMSVDYYGANVTPDSVREVLFSVDALAPVLNTFRLLSYEDADHTKRMEIAAELVAGALPPDDTDALAREVFDQLARINGDFYNALYRTALPDNPPRLTLHAHETGPFEGGQRKLKNEYVATGVSYDAL</sequence>
<dbReference type="Proteomes" id="UP000640426">
    <property type="component" value="Unassembled WGS sequence"/>
</dbReference>
<reference evidence="2" key="1">
    <citation type="submission" date="2020-12" db="EMBL/GenBank/DDBJ databases">
        <title>Hymenobacter sp.</title>
        <authorList>
            <person name="Kim M.K."/>
        </authorList>
    </citation>
    <scope>NUCLEOTIDE SEQUENCE [LARGE SCALE GENOMIC DNA]</scope>
    <source>
        <strain evidence="2">BT553</strain>
    </source>
</reference>
<evidence type="ECO:0000313" key="1">
    <source>
        <dbReference type="EMBL" id="MBJ6123710.1"/>
    </source>
</evidence>
<dbReference type="PANTHER" id="PTHR43845">
    <property type="entry name" value="BLR5969 PROTEIN"/>
    <property type="match status" value="1"/>
</dbReference>